<sequence length="247" mass="27661">MRIAWRNNYEKAQPQPLPVQPNAKRAVVETPNPTLDKLERDISLMASVSVAELAMCRLGHNVPETASTFSHFLADSEQFEGTFRSVLLDTSLSRFQTARLNRIFRSYQLLRPITQLRRHIEFPILSLNEHNDFIRHELTKTVEAVTALGRKAAAAMREPGWSAYLEAHASHGAAQQLITESRRRFQAVLTPGGFRTSQAALLALEVASSAYLNLAREHSEVLRPEVINKMGAPIPAPLDNELTMTLV</sequence>
<dbReference type="AlphaFoldDB" id="A0A7W9SLD6"/>
<protein>
    <submittedName>
        <fullName evidence="1">Uncharacterized protein</fullName>
    </submittedName>
</protein>
<evidence type="ECO:0000313" key="1">
    <source>
        <dbReference type="EMBL" id="MBB6048787.1"/>
    </source>
</evidence>
<keyword evidence="2" id="KW-1185">Reference proteome</keyword>
<proteinExistence type="predicted"/>
<dbReference type="EMBL" id="JACHGW010000001">
    <property type="protein sequence ID" value="MBB6048787.1"/>
    <property type="molecule type" value="Genomic_DNA"/>
</dbReference>
<dbReference type="Proteomes" id="UP000520814">
    <property type="component" value="Unassembled WGS sequence"/>
</dbReference>
<comment type="caution">
    <text evidence="1">The sequence shown here is derived from an EMBL/GenBank/DDBJ whole genome shotgun (WGS) entry which is preliminary data.</text>
</comment>
<organism evidence="1 2">
    <name type="scientific">Armatimonas rosea</name>
    <dbReference type="NCBI Taxonomy" id="685828"/>
    <lineage>
        <taxon>Bacteria</taxon>
        <taxon>Bacillati</taxon>
        <taxon>Armatimonadota</taxon>
        <taxon>Armatimonadia</taxon>
        <taxon>Armatimonadales</taxon>
        <taxon>Armatimonadaceae</taxon>
        <taxon>Armatimonas</taxon>
    </lineage>
</organism>
<gene>
    <name evidence="1" type="ORF">HNQ39_000549</name>
</gene>
<name>A0A7W9SLD6_ARMRO</name>
<reference evidence="1 2" key="1">
    <citation type="submission" date="2020-08" db="EMBL/GenBank/DDBJ databases">
        <title>Genomic Encyclopedia of Type Strains, Phase IV (KMG-IV): sequencing the most valuable type-strain genomes for metagenomic binning, comparative biology and taxonomic classification.</title>
        <authorList>
            <person name="Goeker M."/>
        </authorList>
    </citation>
    <scope>NUCLEOTIDE SEQUENCE [LARGE SCALE GENOMIC DNA]</scope>
    <source>
        <strain evidence="1 2">DSM 23562</strain>
    </source>
</reference>
<accession>A0A7W9SLD6</accession>
<dbReference type="RefSeq" id="WP_184192416.1">
    <property type="nucleotide sequence ID" value="NZ_JACHGW010000001.1"/>
</dbReference>
<evidence type="ECO:0000313" key="2">
    <source>
        <dbReference type="Proteomes" id="UP000520814"/>
    </source>
</evidence>